<dbReference type="GO" id="GO:0050566">
    <property type="term" value="F:asparaginyl-tRNA synthase (glutamine-hydrolyzing) activity"/>
    <property type="evidence" value="ECO:0007669"/>
    <property type="project" value="RHEA"/>
</dbReference>
<keyword evidence="5 11" id="KW-0547">Nucleotide-binding</keyword>
<dbReference type="InterPro" id="IPR023168">
    <property type="entry name" value="GatB_Yqey_C_2"/>
</dbReference>
<dbReference type="RefSeq" id="WP_011712362.1">
    <property type="nucleotide sequence ID" value="NC_008576.1"/>
</dbReference>
<reference evidence="13 14" key="2">
    <citation type="journal article" date="2012" name="Int. J. Syst. Evol. Microbiol.">
        <title>Magnetococcus marinus gen. nov., sp. nov., a marine, magnetotactic bacterium that represents a novel lineage (Magnetococcaceae fam. nov.; Magnetococcales ord. nov.) at the base of the Alphaproteobacteria.</title>
        <authorList>
            <person name="Bazylinski D.A."/>
            <person name="Williams T.J."/>
            <person name="Lefevre C.T."/>
            <person name="Berg R.J."/>
            <person name="Zhang C.L."/>
            <person name="Bowser S.S."/>
            <person name="Dean A.J."/>
            <person name="Beveridge T.J."/>
        </authorList>
    </citation>
    <scope>NUCLEOTIDE SEQUENCE [LARGE SCALE GENOMIC DNA]</scope>
    <source>
        <strain evidence="14">ATCC BAA-1437 / JCM 17883 / MC-1</strain>
    </source>
</reference>
<dbReference type="eggNOG" id="COG0064">
    <property type="taxonomic scope" value="Bacteria"/>
</dbReference>
<dbReference type="NCBIfam" id="TIGR00133">
    <property type="entry name" value="gatB"/>
    <property type="match status" value="1"/>
</dbReference>
<dbReference type="GO" id="GO:0005524">
    <property type="term" value="F:ATP binding"/>
    <property type="evidence" value="ECO:0007669"/>
    <property type="project" value="UniProtKB-KW"/>
</dbReference>
<dbReference type="InterPro" id="IPR018027">
    <property type="entry name" value="Asn/Gln_amidotransferase"/>
</dbReference>
<comment type="similarity">
    <text evidence="1 11">Belongs to the GatB/GatE family. GatB subfamily.</text>
</comment>
<dbReference type="Pfam" id="PF02934">
    <property type="entry name" value="GatB_N"/>
    <property type="match status" value="1"/>
</dbReference>
<dbReference type="InterPro" id="IPR042114">
    <property type="entry name" value="GatB_C_1"/>
</dbReference>
<dbReference type="GO" id="GO:0070681">
    <property type="term" value="P:glutaminyl-tRNAGln biosynthesis via transamidation"/>
    <property type="evidence" value="ECO:0007669"/>
    <property type="project" value="TreeGrafter"/>
</dbReference>
<dbReference type="InterPro" id="IPR017958">
    <property type="entry name" value="Gln-tRNA_amidoTrfase_suB_CS"/>
</dbReference>
<dbReference type="EC" id="6.3.5.-" evidence="11"/>
<dbReference type="GO" id="GO:0050567">
    <property type="term" value="F:glutaminyl-tRNA synthase (glutamine-hydrolyzing) activity"/>
    <property type="evidence" value="ECO:0007669"/>
    <property type="project" value="UniProtKB-UniRule"/>
</dbReference>
<evidence type="ECO:0000256" key="5">
    <source>
        <dbReference type="ARBA" id="ARBA00022741"/>
    </source>
</evidence>
<dbReference type="InterPro" id="IPR017959">
    <property type="entry name" value="Asn/Gln-tRNA_amidoTrfase_suB/E"/>
</dbReference>
<dbReference type="STRING" id="156889.Mmc1_0681"/>
<dbReference type="Proteomes" id="UP000002586">
    <property type="component" value="Chromosome"/>
</dbReference>
<dbReference type="InterPro" id="IPR004413">
    <property type="entry name" value="GatB"/>
</dbReference>
<evidence type="ECO:0000256" key="11">
    <source>
        <dbReference type="HAMAP-Rule" id="MF_00121"/>
    </source>
</evidence>
<keyword evidence="4 11" id="KW-0436">Ligase</keyword>
<feature type="domain" description="Asn/Gln amidotransferase" evidence="12">
    <location>
        <begin position="332"/>
        <end position="484"/>
    </location>
</feature>
<evidence type="ECO:0000256" key="6">
    <source>
        <dbReference type="ARBA" id="ARBA00022840"/>
    </source>
</evidence>
<dbReference type="FunFam" id="1.10.10.410:FF:000001">
    <property type="entry name" value="Aspartyl/glutamyl-tRNA(Asn/Gln) amidotransferase subunit B"/>
    <property type="match status" value="1"/>
</dbReference>
<dbReference type="NCBIfam" id="NF004015">
    <property type="entry name" value="PRK05477.1-5"/>
    <property type="match status" value="1"/>
</dbReference>
<keyword evidence="13" id="KW-0808">Transferase</keyword>
<dbReference type="SUPFAM" id="SSF55931">
    <property type="entry name" value="Glutamine synthetase/guanido kinase"/>
    <property type="match status" value="1"/>
</dbReference>
<dbReference type="EMBL" id="CP000471">
    <property type="protein sequence ID" value="ABK43202.1"/>
    <property type="molecule type" value="Genomic_DNA"/>
</dbReference>
<dbReference type="InterPro" id="IPR003789">
    <property type="entry name" value="Asn/Gln_tRNA_amidoTrase-B-like"/>
</dbReference>
<dbReference type="OrthoDB" id="9804078at2"/>
<dbReference type="NCBIfam" id="NF004012">
    <property type="entry name" value="PRK05477.1-2"/>
    <property type="match status" value="1"/>
</dbReference>
<dbReference type="HOGENOM" id="CLU_019240_0_0_5"/>
<evidence type="ECO:0000256" key="2">
    <source>
        <dbReference type="ARBA" id="ARBA00011123"/>
    </source>
</evidence>
<reference evidence="14" key="1">
    <citation type="journal article" date="2009" name="Appl. Environ. Microbiol.">
        <title>Complete genome sequence of the chemolithoautotrophic marine magnetotactic coccus strain MC-1.</title>
        <authorList>
            <person name="Schubbe S."/>
            <person name="Williams T.J."/>
            <person name="Xie G."/>
            <person name="Kiss H.E."/>
            <person name="Brettin T.S."/>
            <person name="Martinez D."/>
            <person name="Ross C.A."/>
            <person name="Schuler D."/>
            <person name="Cox B.L."/>
            <person name="Nealson K.H."/>
            <person name="Bazylinski D.A."/>
        </authorList>
    </citation>
    <scope>NUCLEOTIDE SEQUENCE [LARGE SCALE GENOMIC DNA]</scope>
    <source>
        <strain evidence="14">ATCC BAA-1437 / JCM 17883 / MC-1</strain>
    </source>
</reference>
<comment type="catalytic activity">
    <reaction evidence="10 11">
        <text>L-glutamyl-tRNA(Gln) + L-glutamine + ATP + H2O = L-glutaminyl-tRNA(Gln) + L-glutamate + ADP + phosphate + H(+)</text>
        <dbReference type="Rhea" id="RHEA:17521"/>
        <dbReference type="Rhea" id="RHEA-COMP:9681"/>
        <dbReference type="Rhea" id="RHEA-COMP:9684"/>
        <dbReference type="ChEBI" id="CHEBI:15377"/>
        <dbReference type="ChEBI" id="CHEBI:15378"/>
        <dbReference type="ChEBI" id="CHEBI:29985"/>
        <dbReference type="ChEBI" id="CHEBI:30616"/>
        <dbReference type="ChEBI" id="CHEBI:43474"/>
        <dbReference type="ChEBI" id="CHEBI:58359"/>
        <dbReference type="ChEBI" id="CHEBI:78520"/>
        <dbReference type="ChEBI" id="CHEBI:78521"/>
        <dbReference type="ChEBI" id="CHEBI:456216"/>
    </reaction>
</comment>
<keyword evidence="14" id="KW-1185">Reference proteome</keyword>
<dbReference type="GO" id="GO:0016740">
    <property type="term" value="F:transferase activity"/>
    <property type="evidence" value="ECO:0007669"/>
    <property type="project" value="UniProtKB-KW"/>
</dbReference>
<dbReference type="PROSITE" id="PS01234">
    <property type="entry name" value="GATB"/>
    <property type="match status" value="1"/>
</dbReference>
<dbReference type="GO" id="GO:0006412">
    <property type="term" value="P:translation"/>
    <property type="evidence" value="ECO:0007669"/>
    <property type="project" value="UniProtKB-UniRule"/>
</dbReference>
<gene>
    <name evidence="11" type="primary">gatB</name>
    <name evidence="13" type="ordered locus">Mmc1_0681</name>
</gene>
<comment type="function">
    <text evidence="8 11">Allows the formation of correctly charged Asn-tRNA(Asn) or Gln-tRNA(Gln) through the transamidation of misacylated Asp-tRNA(Asn) or Glu-tRNA(Gln) in organisms which lack either or both of asparaginyl-tRNA or glutaminyl-tRNA synthetases. The reaction takes place in the presence of glutamine and ATP through an activated phospho-Asp-tRNA(Asn) or phospho-Glu-tRNA(Gln).</text>
</comment>
<keyword evidence="6 11" id="KW-0067">ATP-binding</keyword>
<proteinExistence type="inferred from homology"/>
<evidence type="ECO:0000256" key="9">
    <source>
        <dbReference type="ARBA" id="ARBA00047380"/>
    </source>
</evidence>
<name>A0L5F9_MAGMM</name>
<dbReference type="SUPFAM" id="SSF89095">
    <property type="entry name" value="GatB/YqeY motif"/>
    <property type="match status" value="1"/>
</dbReference>
<dbReference type="KEGG" id="mgm:Mmc1_0681"/>
<dbReference type="PANTHER" id="PTHR11659">
    <property type="entry name" value="GLUTAMYL-TRNA GLN AMIDOTRANSFERASE SUBUNIT B MITOCHONDRIAL AND PROKARYOTIC PET112-RELATED"/>
    <property type="match status" value="1"/>
</dbReference>
<protein>
    <recommendedName>
        <fullName evidence="3 11">Aspartyl/glutamyl-tRNA(Asn/Gln) amidotransferase subunit B</fullName>
        <shortName evidence="11">Asp/Glu-ADT subunit B</shortName>
        <ecNumber evidence="11">6.3.5.-</ecNumber>
    </recommendedName>
</protein>
<dbReference type="NCBIfam" id="NF004014">
    <property type="entry name" value="PRK05477.1-4"/>
    <property type="match status" value="1"/>
</dbReference>
<evidence type="ECO:0000313" key="13">
    <source>
        <dbReference type="EMBL" id="ABK43202.1"/>
    </source>
</evidence>
<evidence type="ECO:0000256" key="3">
    <source>
        <dbReference type="ARBA" id="ARBA00016923"/>
    </source>
</evidence>
<evidence type="ECO:0000256" key="7">
    <source>
        <dbReference type="ARBA" id="ARBA00022917"/>
    </source>
</evidence>
<dbReference type="Gene3D" id="1.10.150.380">
    <property type="entry name" value="GatB domain, N-terminal subdomain"/>
    <property type="match status" value="1"/>
</dbReference>
<comment type="catalytic activity">
    <reaction evidence="9 11">
        <text>L-aspartyl-tRNA(Asn) + L-glutamine + ATP + H2O = L-asparaginyl-tRNA(Asn) + L-glutamate + ADP + phosphate + 2 H(+)</text>
        <dbReference type="Rhea" id="RHEA:14513"/>
        <dbReference type="Rhea" id="RHEA-COMP:9674"/>
        <dbReference type="Rhea" id="RHEA-COMP:9677"/>
        <dbReference type="ChEBI" id="CHEBI:15377"/>
        <dbReference type="ChEBI" id="CHEBI:15378"/>
        <dbReference type="ChEBI" id="CHEBI:29985"/>
        <dbReference type="ChEBI" id="CHEBI:30616"/>
        <dbReference type="ChEBI" id="CHEBI:43474"/>
        <dbReference type="ChEBI" id="CHEBI:58359"/>
        <dbReference type="ChEBI" id="CHEBI:78515"/>
        <dbReference type="ChEBI" id="CHEBI:78516"/>
        <dbReference type="ChEBI" id="CHEBI:456216"/>
    </reaction>
</comment>
<dbReference type="Gene3D" id="1.10.10.410">
    <property type="match status" value="1"/>
</dbReference>
<dbReference type="Pfam" id="PF02637">
    <property type="entry name" value="GatB_Yqey"/>
    <property type="match status" value="1"/>
</dbReference>
<dbReference type="SMART" id="SM00845">
    <property type="entry name" value="GatB_Yqey"/>
    <property type="match status" value="1"/>
</dbReference>
<evidence type="ECO:0000313" key="14">
    <source>
        <dbReference type="Proteomes" id="UP000002586"/>
    </source>
</evidence>
<evidence type="ECO:0000256" key="8">
    <source>
        <dbReference type="ARBA" id="ARBA00024799"/>
    </source>
</evidence>
<dbReference type="HAMAP" id="MF_00121">
    <property type="entry name" value="GatB"/>
    <property type="match status" value="1"/>
</dbReference>
<accession>A0L5F9</accession>
<dbReference type="AlphaFoldDB" id="A0L5F9"/>
<evidence type="ECO:0000256" key="1">
    <source>
        <dbReference type="ARBA" id="ARBA00005306"/>
    </source>
</evidence>
<comment type="subunit">
    <text evidence="2 11">Heterotrimer of A, B and C subunits.</text>
</comment>
<evidence type="ECO:0000259" key="12">
    <source>
        <dbReference type="SMART" id="SM00845"/>
    </source>
</evidence>
<organism evidence="13 14">
    <name type="scientific">Magnetococcus marinus (strain ATCC BAA-1437 / JCM 17883 / MC-1)</name>
    <dbReference type="NCBI Taxonomy" id="156889"/>
    <lineage>
        <taxon>Bacteria</taxon>
        <taxon>Pseudomonadati</taxon>
        <taxon>Pseudomonadota</taxon>
        <taxon>Magnetococcia</taxon>
        <taxon>Magnetococcales</taxon>
        <taxon>Magnetococcaceae</taxon>
        <taxon>Magnetococcus</taxon>
    </lineage>
</organism>
<evidence type="ECO:0000256" key="10">
    <source>
        <dbReference type="ARBA" id="ARBA00047913"/>
    </source>
</evidence>
<dbReference type="FunFam" id="1.10.150.380:FF:000001">
    <property type="entry name" value="Aspartyl/glutamyl-tRNA(Asn/Gln) amidotransferase subunit B"/>
    <property type="match status" value="1"/>
</dbReference>
<sequence precursor="true">MSIDPAYEMVIGLEVHAQMLTQSKIFCGCSTAFGAPANTQICPVCSGFPGVLPVLNKEAVNMAIKTGLAIEGEVRMQSEFSRKNYFYPDLPSGYQITQFELPIVEHGKVLIEDKDVPAKVVGITRIHMEVDAGKSIHEGVVGGTWVDLNRTGVPLMEIVSEPDMSTPEEAGAYLKKLRSIVRYLEVCDGNMEQGSFRCDANVSVRKKGDPKLGTRCELKNLNSIRNVMRAIELEAERHIDILEEGGSIVQETRLYDANLNETRSMRSKEDAHDYRYFPEPDLPLLVLSEQQIATVKATLPELPDAKRERFETAYGLSHYDASVLTTSRALSRYYETVVEQVKAGGQNDPKICANWVTVELLALLNKENKEIEQSPVSATNLAKMVVRILDNTISGKIAKEVFASMFESGSDPDTIIEEKGLKQITDSGAIEAAIDKVLALNSTQVEQYRGGQEKLFGFFIGQVMKATQGKANPAELNKLLKQKLGG</sequence>
<dbReference type="InterPro" id="IPR014746">
    <property type="entry name" value="Gln_synth/guanido_kin_cat_dom"/>
</dbReference>
<dbReference type="InterPro" id="IPR006075">
    <property type="entry name" value="Asn/Gln-tRNA_Trfase_suB/E_cat"/>
</dbReference>
<evidence type="ECO:0000256" key="4">
    <source>
        <dbReference type="ARBA" id="ARBA00022598"/>
    </source>
</evidence>
<keyword evidence="7 11" id="KW-0648">Protein biosynthesis</keyword>
<dbReference type="PANTHER" id="PTHR11659:SF0">
    <property type="entry name" value="GLUTAMYL-TRNA(GLN) AMIDOTRANSFERASE SUBUNIT B, MITOCHONDRIAL"/>
    <property type="match status" value="1"/>
</dbReference>